<dbReference type="SUPFAM" id="SSF55961">
    <property type="entry name" value="Bet v1-like"/>
    <property type="match status" value="1"/>
</dbReference>
<comment type="caution">
    <text evidence="1">The sequence shown here is derived from an EMBL/GenBank/DDBJ whole genome shotgun (WGS) entry which is preliminary data.</text>
</comment>
<proteinExistence type="predicted"/>
<evidence type="ECO:0008006" key="3">
    <source>
        <dbReference type="Google" id="ProtNLM"/>
    </source>
</evidence>
<reference evidence="1" key="1">
    <citation type="submission" date="2021-01" db="EMBL/GenBank/DDBJ databases">
        <title>Whole genome shotgun sequence of Actinoplanes cyaneus NBRC 14990.</title>
        <authorList>
            <person name="Komaki H."/>
            <person name="Tamura T."/>
        </authorList>
    </citation>
    <scope>NUCLEOTIDE SEQUENCE</scope>
    <source>
        <strain evidence="1">NBRC 14990</strain>
    </source>
</reference>
<organism evidence="1 2">
    <name type="scientific">Actinoplanes cyaneus</name>
    <dbReference type="NCBI Taxonomy" id="52696"/>
    <lineage>
        <taxon>Bacteria</taxon>
        <taxon>Bacillati</taxon>
        <taxon>Actinomycetota</taxon>
        <taxon>Actinomycetes</taxon>
        <taxon>Micromonosporales</taxon>
        <taxon>Micromonosporaceae</taxon>
        <taxon>Actinoplanes</taxon>
    </lineage>
</organism>
<dbReference type="EMBL" id="BOMH01000037">
    <property type="protein sequence ID" value="GID67067.1"/>
    <property type="molecule type" value="Genomic_DNA"/>
</dbReference>
<accession>A0A919IMJ4</accession>
<evidence type="ECO:0000313" key="2">
    <source>
        <dbReference type="Proteomes" id="UP000619479"/>
    </source>
</evidence>
<dbReference type="AlphaFoldDB" id="A0A919IMJ4"/>
<name>A0A919IMJ4_9ACTN</name>
<protein>
    <recommendedName>
        <fullName evidence="3">Polyketide cyclase</fullName>
    </recommendedName>
</protein>
<gene>
    <name evidence="1" type="ORF">Acy02nite_49480</name>
</gene>
<dbReference type="InterPro" id="IPR019587">
    <property type="entry name" value="Polyketide_cyclase/dehydratase"/>
</dbReference>
<dbReference type="InterPro" id="IPR023393">
    <property type="entry name" value="START-like_dom_sf"/>
</dbReference>
<dbReference type="Proteomes" id="UP000619479">
    <property type="component" value="Unassembled WGS sequence"/>
</dbReference>
<dbReference type="Pfam" id="PF10604">
    <property type="entry name" value="Polyketide_cyc2"/>
    <property type="match status" value="1"/>
</dbReference>
<dbReference type="CDD" id="cd07812">
    <property type="entry name" value="SRPBCC"/>
    <property type="match status" value="1"/>
</dbReference>
<sequence>MARFTVARDVRAPATTAWAVLVDWPRHGDWVPLTSVRVLTPHPGGVGARFVARTGAGPLAFDDPMTVVAWQPPAGNDPGAAPGHCEVEKSGRVVHGRARFTVTPLPGGHCRVAWIEDVTVVPHRITRHAGPVVALAGRAAFGATIRAFARDAERAVTPR</sequence>
<dbReference type="Gene3D" id="3.30.530.20">
    <property type="match status" value="1"/>
</dbReference>
<dbReference type="RefSeq" id="WP_203744394.1">
    <property type="nucleotide sequence ID" value="NZ_BAAAUC010000004.1"/>
</dbReference>
<keyword evidence="2" id="KW-1185">Reference proteome</keyword>
<evidence type="ECO:0000313" key="1">
    <source>
        <dbReference type="EMBL" id="GID67067.1"/>
    </source>
</evidence>